<dbReference type="Gene3D" id="3.40.50.2000">
    <property type="entry name" value="Glycogen Phosphorylase B"/>
    <property type="match status" value="1"/>
</dbReference>
<dbReference type="HOGENOM" id="CLU_041019_0_0_9"/>
<dbReference type="InterPro" id="IPR038013">
    <property type="entry name" value="ALG11"/>
</dbReference>
<dbReference type="eggNOG" id="COG0438">
    <property type="taxonomic scope" value="Bacteria"/>
</dbReference>
<protein>
    <recommendedName>
        <fullName evidence="1">Glycosyl transferase family 1 domain-containing protein</fullName>
    </recommendedName>
</protein>
<dbReference type="PANTHER" id="PTHR45919:SF1">
    <property type="entry name" value="GDP-MAN:MAN(3)GLCNAC(2)-PP-DOL ALPHA-1,2-MANNOSYLTRANSFERASE"/>
    <property type="match status" value="1"/>
</dbReference>
<keyword evidence="3" id="KW-1185">Reference proteome</keyword>
<dbReference type="GO" id="GO:0004377">
    <property type="term" value="F:GDP-Man:Man(3)GlcNAc(2)-PP-Dol alpha-1,2-mannosyltransferase activity"/>
    <property type="evidence" value="ECO:0007669"/>
    <property type="project" value="InterPro"/>
</dbReference>
<dbReference type="GO" id="GO:0006487">
    <property type="term" value="P:protein N-linked glycosylation"/>
    <property type="evidence" value="ECO:0007669"/>
    <property type="project" value="TreeGrafter"/>
</dbReference>
<dbReference type="Proteomes" id="UP000012589">
    <property type="component" value="Unassembled WGS sequence"/>
</dbReference>
<dbReference type="GO" id="GO:0016020">
    <property type="term" value="C:membrane"/>
    <property type="evidence" value="ECO:0007669"/>
    <property type="project" value="TreeGrafter"/>
</dbReference>
<sequence>MKNILILNPYLSTLGGGEKAMGYFCRSLEEYYRNDVKIEILVFNTYGVNVFADDYIEVKDLNRRFAIQLKKTYIKKIDLPIPQNWKETVKNKHQIEKISKGYDIFVNFMFLSKHIGHAKTNIYHCFFPPQKYIKEQKGRGKALGLIYDLMFLIKYDKYISNSQYTNHWLAEFWKLHRRTAVIYPPVFSDKERKGRYEESEKKNIILSVGRFFVGTHSKKQLDMVRFFSENTDKFKDYEYHLVGSVSERKVDLAYLEQVQEAAGQVENIHIHVNCAYEELMKLYREAKIFWHATGYGIDENKEPEKMEHFGITTVEAMSYGAVPVVINKGGQKETVKEGVNGFRWDTQEECADKTYKLIKDDRLRKQMAEEAVKNAGKYSIEEFDRRNREVFHELGI</sequence>
<feature type="domain" description="Glycosyl transferase family 1" evidence="1">
    <location>
        <begin position="192"/>
        <end position="372"/>
    </location>
</feature>
<dbReference type="OrthoDB" id="9787617at2"/>
<evidence type="ECO:0000259" key="1">
    <source>
        <dbReference type="Pfam" id="PF00534"/>
    </source>
</evidence>
<dbReference type="STRING" id="1235802.C823_04434"/>
<dbReference type="Pfam" id="PF00534">
    <property type="entry name" value="Glycos_transf_1"/>
    <property type="match status" value="1"/>
</dbReference>
<dbReference type="SUPFAM" id="SSF53756">
    <property type="entry name" value="UDP-Glycosyltransferase/glycogen phosphorylase"/>
    <property type="match status" value="1"/>
</dbReference>
<dbReference type="CDD" id="cd03801">
    <property type="entry name" value="GT4_PimA-like"/>
    <property type="match status" value="1"/>
</dbReference>
<organism evidence="2 3">
    <name type="scientific">Eubacterium plexicaudatum ASF492</name>
    <dbReference type="NCBI Taxonomy" id="1235802"/>
    <lineage>
        <taxon>Bacteria</taxon>
        <taxon>Bacillati</taxon>
        <taxon>Bacillota</taxon>
        <taxon>Clostridia</taxon>
        <taxon>Eubacteriales</taxon>
        <taxon>Eubacteriaceae</taxon>
        <taxon>Eubacterium</taxon>
    </lineage>
</organism>
<name>N1ZX56_9FIRM</name>
<dbReference type="PATRIC" id="fig|1235802.3.peg.4715"/>
<accession>N1ZX56</accession>
<comment type="caution">
    <text evidence="2">The sequence shown here is derived from an EMBL/GenBank/DDBJ whole genome shotgun (WGS) entry which is preliminary data.</text>
</comment>
<dbReference type="AlphaFoldDB" id="N1ZX56"/>
<reference evidence="2 3" key="1">
    <citation type="journal article" date="2014" name="Genome Announc.">
        <title>Draft genome sequences of the altered schaedler flora, a defined bacterial community from gnotobiotic mice.</title>
        <authorList>
            <person name="Wannemuehler M.J."/>
            <person name="Overstreet A.M."/>
            <person name="Ward D.V."/>
            <person name="Phillips G.J."/>
        </authorList>
    </citation>
    <scope>NUCLEOTIDE SEQUENCE [LARGE SCALE GENOMIC DNA]</scope>
    <source>
        <strain evidence="2 3">ASF492</strain>
    </source>
</reference>
<proteinExistence type="predicted"/>
<dbReference type="PANTHER" id="PTHR45919">
    <property type="entry name" value="GDP-MAN:MAN(3)GLCNAC(2)-PP-DOL ALPHA-1,2-MANNOSYLTRANSFERASE"/>
    <property type="match status" value="1"/>
</dbReference>
<evidence type="ECO:0000313" key="2">
    <source>
        <dbReference type="EMBL" id="EMZ21617.1"/>
    </source>
</evidence>
<dbReference type="EMBL" id="AQFT01000129">
    <property type="protein sequence ID" value="EMZ21617.1"/>
    <property type="molecule type" value="Genomic_DNA"/>
</dbReference>
<evidence type="ECO:0000313" key="3">
    <source>
        <dbReference type="Proteomes" id="UP000012589"/>
    </source>
</evidence>
<gene>
    <name evidence="2" type="ORF">C823_04434</name>
</gene>
<dbReference type="InterPro" id="IPR001296">
    <property type="entry name" value="Glyco_trans_1"/>
</dbReference>